<feature type="compositionally biased region" description="Polar residues" evidence="7">
    <location>
        <begin position="1667"/>
        <end position="1677"/>
    </location>
</feature>
<feature type="domain" description="CCHC-type" evidence="8">
    <location>
        <begin position="1416"/>
        <end position="1431"/>
    </location>
</feature>
<feature type="region of interest" description="Disordered" evidence="7">
    <location>
        <begin position="122"/>
        <end position="170"/>
    </location>
</feature>
<dbReference type="PROSITE" id="PS50158">
    <property type="entry name" value="ZF_CCHC"/>
    <property type="match status" value="1"/>
</dbReference>
<dbReference type="SUPFAM" id="SSF57756">
    <property type="entry name" value="Retrovirus zinc finger-like domains"/>
    <property type="match status" value="1"/>
</dbReference>
<keyword evidence="3 9" id="KW-0808">Transferase</keyword>
<keyword evidence="9" id="KW-0548">Nucleotidyltransferase</keyword>
<dbReference type="SUPFAM" id="SSF81631">
    <property type="entry name" value="PAP/OAS1 substrate-binding domain"/>
    <property type="match status" value="2"/>
</dbReference>
<dbReference type="Pfam" id="PF22600">
    <property type="entry name" value="MTPAP-like_central"/>
    <property type="match status" value="1"/>
</dbReference>
<reference evidence="9" key="1">
    <citation type="journal article" date="2012" name="Nat. Genet.">
        <title>Whole-genome sequence of Schistosoma haematobium.</title>
        <authorList>
            <person name="Young N.D."/>
            <person name="Jex A.R."/>
            <person name="Li B."/>
            <person name="Liu S."/>
            <person name="Yang L."/>
            <person name="Xiong Z."/>
            <person name="Li Y."/>
            <person name="Cantacessi C."/>
            <person name="Hall R.S."/>
            <person name="Xu X."/>
            <person name="Chen F."/>
            <person name="Wu X."/>
            <person name="Zerlotini A."/>
            <person name="Oliveira G."/>
            <person name="Hofmann A."/>
            <person name="Zhang G."/>
            <person name="Fang X."/>
            <person name="Kang Y."/>
            <person name="Campbell B.E."/>
            <person name="Loukas A."/>
            <person name="Ranganathan S."/>
            <person name="Rollinson D."/>
            <person name="Rinaldi G."/>
            <person name="Brindley P.J."/>
            <person name="Yang H."/>
            <person name="Wang J."/>
            <person name="Wang J."/>
            <person name="Gasser R.B."/>
        </authorList>
    </citation>
    <scope>NUCLEOTIDE SEQUENCE [LARGE SCALE GENOMIC DNA]</scope>
</reference>
<comment type="cofactor">
    <cofactor evidence="1">
        <name>Mn(2+)</name>
        <dbReference type="ChEBI" id="CHEBI:29035"/>
    </cofactor>
</comment>
<feature type="region of interest" description="Disordered" evidence="7">
    <location>
        <begin position="1667"/>
        <end position="1702"/>
    </location>
</feature>
<evidence type="ECO:0000256" key="6">
    <source>
        <dbReference type="PROSITE-ProRule" id="PRU00047"/>
    </source>
</evidence>
<feature type="region of interest" description="Disordered" evidence="7">
    <location>
        <begin position="852"/>
        <end position="875"/>
    </location>
</feature>
<dbReference type="InterPro" id="IPR001878">
    <property type="entry name" value="Znf_CCHC"/>
</dbReference>
<feature type="compositionally biased region" description="Acidic residues" evidence="7">
    <location>
        <begin position="124"/>
        <end position="155"/>
    </location>
</feature>
<protein>
    <submittedName>
        <fullName evidence="9">Terminal uridylyltransferase 7</fullName>
    </submittedName>
</protein>
<dbReference type="Pfam" id="PF03828">
    <property type="entry name" value="PAP_assoc"/>
    <property type="match status" value="1"/>
</dbReference>
<dbReference type="STRING" id="6185.A0A095C5T9"/>
<feature type="compositionally biased region" description="Polar residues" evidence="7">
    <location>
        <begin position="1687"/>
        <end position="1698"/>
    </location>
</feature>
<dbReference type="InterPro" id="IPR036875">
    <property type="entry name" value="Znf_CCHC_sf"/>
</dbReference>
<feature type="compositionally biased region" description="Low complexity" evidence="7">
    <location>
        <begin position="913"/>
        <end position="922"/>
    </location>
</feature>
<evidence type="ECO:0000313" key="9">
    <source>
        <dbReference type="EMBL" id="KGB37323.1"/>
    </source>
</evidence>
<dbReference type="GO" id="GO:0008270">
    <property type="term" value="F:zinc ion binding"/>
    <property type="evidence" value="ECO:0007669"/>
    <property type="project" value="UniProtKB-KW"/>
</dbReference>
<dbReference type="InterPro" id="IPR054708">
    <property type="entry name" value="MTPAP-like_central"/>
</dbReference>
<dbReference type="CDD" id="cd05402">
    <property type="entry name" value="NT_PAP_TUTase"/>
    <property type="match status" value="1"/>
</dbReference>
<dbReference type="GO" id="GO:0003676">
    <property type="term" value="F:nucleic acid binding"/>
    <property type="evidence" value="ECO:0007669"/>
    <property type="project" value="InterPro"/>
</dbReference>
<dbReference type="InterPro" id="IPR002058">
    <property type="entry name" value="PAP_assoc"/>
</dbReference>
<evidence type="ECO:0000256" key="3">
    <source>
        <dbReference type="ARBA" id="ARBA00022679"/>
    </source>
</evidence>
<dbReference type="Gene3D" id="1.10.1410.10">
    <property type="match status" value="2"/>
</dbReference>
<feature type="compositionally biased region" description="Polar residues" evidence="7">
    <location>
        <begin position="156"/>
        <end position="170"/>
    </location>
</feature>
<keyword evidence="6" id="KW-0862">Zinc</keyword>
<organism evidence="9">
    <name type="scientific">Schistosoma haematobium</name>
    <name type="common">Blood fluke</name>
    <dbReference type="NCBI Taxonomy" id="6185"/>
    <lineage>
        <taxon>Eukaryota</taxon>
        <taxon>Metazoa</taxon>
        <taxon>Spiralia</taxon>
        <taxon>Lophotrochozoa</taxon>
        <taxon>Platyhelminthes</taxon>
        <taxon>Trematoda</taxon>
        <taxon>Digenea</taxon>
        <taxon>Strigeidida</taxon>
        <taxon>Schistosomatoidea</taxon>
        <taxon>Schistosomatidae</taxon>
        <taxon>Schistosoma</taxon>
    </lineage>
</organism>
<sequence>MVMSTVAAAIHHTSSNSHNANLMTAELKTTLLYLPPITDSHRTALDSELKSAFLSVVADTCEMQRRQNFANDLIAAIEARIPNIKVRGTGSSWFGLALPDSHCSLDVICPNDFDENKLLAMDPTMDDAGEDNDGDEEGDDNDVHDDDDDDDDDNDQSIPQPVCGQSTNNTEQSMGIGYVLSNIFDLLQLNACESPTNTPHIQTISEKATSFNCSPDHNTKMNELSDKPNFPKFHTVLRTSGDYFYLSLTDFYGVRYRISTGSPYGYDLAKLINTYLNLNDQARQLAILFRKLSRLGHLDMPENGTFEETVIPLLVIFYLQHCEPPSLPNLHMLYRQHLHEIPENSYRQVLPPNTDCSFITDIELIRKLCPDQPYSSSSNNLPCLADLWLGFLRFYLFDFKTSSCTINIVEPEPVSCFNASEKRCFTVTDPFNPKHNLCRNLTQVSRDYINSQLLAAYGYFGVPRLATNGRHLFTHISVVEKSPDEPKDVCDKLDQNTSSSISQTTMSNDKMTASAGIHLTPIIDDSDNFESNLNKVTNLITEKFQLLSNGATIKHSVLPSTGEDILESSSTIDHTALDNSMAEQKALPFSEMFSSILTYVMDELFESNIVPDLVSGCLKMSEKRFFVPISSSFKLSLNDFIQITRNFAYDYWLSFFNTYVSKGKFSASKRIITKTTLSLFCKSVKLWLDRLKLQNVVDDDISIDSPCGQSQKMNCSNENIFDDQYNHQMSPIEMNQDSSLLSKNIEDDYSESIVRQSTNNFLDVDEYSNLEEVNHLQEVDNPYDICMTVSDDSFLDCNLENDFNDGEIYEHLECTLDVDYNDDIIDPISTSSSFVDKNSELLETLTSQGCNQNRIKSSNTNNLTSNDSHQVNHLSSISCPSNELVTASNELTRRDNKLTKKARKFEKKQQGHSNNMLNSNNNTTASKFSPTKAKKKKAAKKLEWGDVISSRSAVAPPIDDDRPDYYNSKLLENLQPDDFDFKFVSNMNLSSNRRHNQSSVLGLASRNQPSTLLAHFNAPQPQCQACNLTGHRQSQCETTSDKSVSFLAWHKLLNKTPWPPIAEQIKNLTYCLNCLEEHHETYNKVNARQELVKKIHQCFSYRFPSVQLELFGSCANGFDLQTSDLDVCVFFPVGSTEWNYLKDKNSTNMLIRKFKKQLSYCRNRLNITHIQPILTARVPILKVSFSNSFEADISFSNYLALSNTRMLAFYTKVEPKLRTLGIALKTVTKITKIGRAAAGGISSYAWIIMLIHYLQQIDQLPVLQELYEGSTKPTNLVNGWNVWYQNDLSVINRLWKPANPFQSVGEMWLGFLRYYLFEFNRDKYVVTIRQKNLLIRFVKMWRSLFAIEDPFNLNHNLTAGLSHSMFLYILTVFHTVLVHHTTFLPKQMSINQWCYHLFSPEYIVVDKRFLKNNILCFICNQTGHGAFECPRNKKRNKRDISDIVTLHSLIGHFLQKAQASQSNSQEPMGQHYDNSNQNRQLNSTSAVCKNFPKPNNTPTNISSHTYKNPFKPQNSYQVRPIRNNLQQQQPITSNYRHVQPHHVNIRTNSHSILPSVPYPTPLLPNNTVGSIPNYAFVLNSLSNNLVQSNIYGRQQSLPPSCYSSPVGYINNQQQYRNTVQANHPVNYRPKSQQNNNNNNTNEPKKYKSSRVSSSSVYEEQFSSVSSDHSIVVTSNKSPCEPKKYDNKQNVSNPHQTNDLSRKSHYHKFKFFISKDSNYNDPGINNNYTSKSTLSSSGNQTKSCSTTPYRQKQSDSPLKAKSNFQQSPQKQKYSISNGSVIDSYEKRIYPVTESNKVNSVFKGSQNCQRFGRANRAKLSNNDDDNNSHLLDENLVKRLHNMSTTSSSSQNSNNKY</sequence>
<dbReference type="SUPFAM" id="SSF81301">
    <property type="entry name" value="Nucleotidyltransferase"/>
    <property type="match status" value="1"/>
</dbReference>
<feature type="region of interest" description="Disordered" evidence="7">
    <location>
        <begin position="1625"/>
        <end position="1653"/>
    </location>
</feature>
<feature type="region of interest" description="Disordered" evidence="7">
    <location>
        <begin position="888"/>
        <end position="937"/>
    </location>
</feature>
<evidence type="ECO:0000256" key="1">
    <source>
        <dbReference type="ARBA" id="ARBA00001936"/>
    </source>
</evidence>
<comment type="cofactor">
    <cofactor evidence="2">
        <name>Mg(2+)</name>
        <dbReference type="ChEBI" id="CHEBI:18420"/>
    </cofactor>
</comment>
<dbReference type="EMBL" id="KL250870">
    <property type="protein sequence ID" value="KGB37323.1"/>
    <property type="molecule type" value="Genomic_DNA"/>
</dbReference>
<evidence type="ECO:0000256" key="7">
    <source>
        <dbReference type="SAM" id="MobiDB-lite"/>
    </source>
</evidence>
<accession>A0A095C5T9</accession>
<keyword evidence="5" id="KW-0460">Magnesium</keyword>
<keyword evidence="4" id="KW-0479">Metal-binding</keyword>
<dbReference type="Gene3D" id="3.30.460.10">
    <property type="entry name" value="Beta Polymerase, domain 2"/>
    <property type="match status" value="1"/>
</dbReference>
<evidence type="ECO:0000256" key="5">
    <source>
        <dbReference type="ARBA" id="ARBA00022842"/>
    </source>
</evidence>
<feature type="compositionally biased region" description="Low complexity" evidence="7">
    <location>
        <begin position="857"/>
        <end position="868"/>
    </location>
</feature>
<dbReference type="PANTHER" id="PTHR12271">
    <property type="entry name" value="POLY A POLYMERASE CID PAP -RELATED"/>
    <property type="match status" value="1"/>
</dbReference>
<dbReference type="GO" id="GO:0031123">
    <property type="term" value="P:RNA 3'-end processing"/>
    <property type="evidence" value="ECO:0007669"/>
    <property type="project" value="TreeGrafter"/>
</dbReference>
<dbReference type="SMART" id="SM00343">
    <property type="entry name" value="ZnF_C2HC"/>
    <property type="match status" value="2"/>
</dbReference>
<dbReference type="PANTHER" id="PTHR12271:SF66">
    <property type="entry name" value="TERMINAL URIDYLYLTRANSFERASE TAILOR"/>
    <property type="match status" value="1"/>
</dbReference>
<proteinExistence type="predicted"/>
<evidence type="ECO:0000259" key="8">
    <source>
        <dbReference type="PROSITE" id="PS50158"/>
    </source>
</evidence>
<feature type="region of interest" description="Disordered" evidence="7">
    <location>
        <begin position="1729"/>
        <end position="1777"/>
    </location>
</feature>
<keyword evidence="6" id="KW-0863">Zinc-finger</keyword>
<dbReference type="GO" id="GO:0050265">
    <property type="term" value="F:RNA uridylyltransferase activity"/>
    <property type="evidence" value="ECO:0007669"/>
    <property type="project" value="TreeGrafter"/>
</dbReference>
<evidence type="ECO:0000256" key="2">
    <source>
        <dbReference type="ARBA" id="ARBA00001946"/>
    </source>
</evidence>
<evidence type="ECO:0000256" key="4">
    <source>
        <dbReference type="ARBA" id="ARBA00022723"/>
    </source>
</evidence>
<name>A0A095C5T9_SCHHA</name>
<gene>
    <name evidence="9" type="ORF">MS3_05659</name>
</gene>
<dbReference type="InterPro" id="IPR043519">
    <property type="entry name" value="NT_sf"/>
</dbReference>